<sequence>MGLPTLTVFISDNSGWRQFNFFDLTPVKDPYSHHEGEQLYSDPTLTAICAGSESVFFAIGDGIVKEFGKDIELKRKFVVAEPGWTVTKLKYLQGTTLLLTIAEQQGQPLTLNLWDLEKKSKDNSPHCHTTVHVTNGSNTFPLSSFAISNDYSILGFGYADGTVIVVRGDILRDRGSRQRVVYNSPSPITGLEFHETAEDRGVSMFVTSVSQVFTVPTNGRNPGKAEIILEKNRGAAVGCVSKTQDPNSGDLLVVAREDGVTYYSNKLRQSSFVFDVPKKLISVYKHYLVIVTAASASTSDSQTAISSLVDSSTTRILVIDTLNKYIAFNGQISNGVKDVFYLWDRINMIGSDGVLYFLTEKDLNTRLDILKQRNLFPVAIQLAQSLDCGKSVIGELQNQYAEFLYEEGDVNEALNNYIEGIGHGQTSQVILKYRDSQHIENLTRYLEELHKQALATKEHTTLLMNSYAKLKNDEKLKQFIVDGSDNKKFDFETAIKICRQAGYYSLATYLAETTGDCDLAVQIKLRDLEDYKGCLEYVQSLDVKDTLRILIQYSRGLLDRYPMETTGLLIKLFTGKYVPKPLESTIKNDEEVRFDTENPIAAPVVQSYRAFLNYMSSGLGTGLVNGFVTTSTTDAEHLDGNGETTLHEVDPNEQSGTNTPQPTYQPPRPRLIFSAFLEHPSEFVVFLEACLESYDEFEGNEKDKVDLLSTLFEMYLNLANRCEDERERKQWQQKAKELGVNLEDKVDQNSMLLTSYMASYHDGELMARNQEGFQIDLFRACVAKRDIKGAIDIVHKYGDQEEELYPLALSFFTSSESVLEEVGDEFNFVLDRIRKDRLMAPLQVVQALSVNSVATVGHVRGYLLELITSERNEIEKNNKLTESYQNEIRSKQEEMEKLQNDPQVVQYTLCTSCNKPLDLPAVHFACKHSYHKRCIEVVEPVSSENGSTGSGFSGITAIEGPKCPRCLQGVEDIQAVRRAQEDLAERNDLFISTLKESDNKFKVITDFFGRGALTSAYM</sequence>
<feature type="coiled-coil region" evidence="11">
    <location>
        <begin position="874"/>
        <end position="901"/>
    </location>
</feature>
<protein>
    <recommendedName>
        <fullName evidence="9">E3 ubiquitin-protein ligase PEP5</fullName>
        <ecNumber evidence="9">2.3.2.27</ecNumber>
    </recommendedName>
</protein>
<keyword evidence="9" id="KW-0833">Ubl conjugation pathway</keyword>
<dbReference type="Pfam" id="PF12451">
    <property type="entry name" value="VPS11_C"/>
    <property type="match status" value="1"/>
</dbReference>
<dbReference type="PIRSF" id="PIRSF007860">
    <property type="entry name" value="VPS11"/>
    <property type="match status" value="1"/>
</dbReference>
<evidence type="ECO:0000256" key="11">
    <source>
        <dbReference type="SAM" id="Coils"/>
    </source>
</evidence>
<dbReference type="InterPro" id="IPR011990">
    <property type="entry name" value="TPR-like_helical_dom_sf"/>
</dbReference>
<dbReference type="GO" id="GO:0006904">
    <property type="term" value="P:vesicle docking involved in exocytosis"/>
    <property type="evidence" value="ECO:0007669"/>
    <property type="project" value="TreeGrafter"/>
</dbReference>
<gene>
    <name evidence="16" type="ORF">TRICI_000371</name>
</gene>
<comment type="subunit">
    <text evidence="9">Component of the homotypic vacuole fusion and vacuole protein sorting (HOPS) complex. Component of the class C core vacuole/endosome tethering (CORVET) complex.</text>
</comment>
<dbReference type="Gene3D" id="3.30.40.10">
    <property type="entry name" value="Zinc/RING finger domain, C3HC4 (zinc finger)"/>
    <property type="match status" value="1"/>
</dbReference>
<accession>A0A642VDP5</accession>
<evidence type="ECO:0000313" key="17">
    <source>
        <dbReference type="Proteomes" id="UP000761534"/>
    </source>
</evidence>
<evidence type="ECO:0000256" key="12">
    <source>
        <dbReference type="SAM" id="MobiDB-lite"/>
    </source>
</evidence>
<reference evidence="16" key="1">
    <citation type="journal article" date="2019" name="G3 (Bethesda)">
        <title>Genome Assemblies of Two Rare Opportunistic Yeast Pathogens: Diutina rugosa (syn. Candida rugosa) and Trichomonascus ciferrii (syn. Candida ciferrii).</title>
        <authorList>
            <person name="Mixao V."/>
            <person name="Saus E."/>
            <person name="Hansen A.P."/>
            <person name="Lass-Florl C."/>
            <person name="Gabaldon T."/>
        </authorList>
    </citation>
    <scope>NUCLEOTIDE SEQUENCE</scope>
    <source>
        <strain evidence="16">CBS 4856</strain>
    </source>
</reference>
<keyword evidence="9" id="KW-0808">Transferase</keyword>
<evidence type="ECO:0000256" key="6">
    <source>
        <dbReference type="ARBA" id="ARBA00022927"/>
    </source>
</evidence>
<dbReference type="SUPFAM" id="SSF50978">
    <property type="entry name" value="WD40 repeat-like"/>
    <property type="match status" value="1"/>
</dbReference>
<dbReference type="PANTHER" id="PTHR23323">
    <property type="entry name" value="VACUOLAR PROTEIN SORTING-ASSOCIATED PROTEIN"/>
    <property type="match status" value="1"/>
</dbReference>
<dbReference type="InterPro" id="IPR036322">
    <property type="entry name" value="WD40_repeat_dom_sf"/>
</dbReference>
<evidence type="ECO:0000256" key="3">
    <source>
        <dbReference type="ARBA" id="ARBA00022723"/>
    </source>
</evidence>
<dbReference type="InterPro" id="IPR016024">
    <property type="entry name" value="ARM-type_fold"/>
</dbReference>
<dbReference type="Gene3D" id="1.25.40.10">
    <property type="entry name" value="Tetratricopeptide repeat domain"/>
    <property type="match status" value="1"/>
</dbReference>
<evidence type="ECO:0000313" key="16">
    <source>
        <dbReference type="EMBL" id="KAA8917505.1"/>
    </source>
</evidence>
<feature type="domain" description="PEP5/VPS11 N-terminal" evidence="15">
    <location>
        <begin position="16"/>
        <end position="360"/>
    </location>
</feature>
<dbReference type="Pfam" id="PF17122">
    <property type="entry name" value="zf-C3H2C3"/>
    <property type="match status" value="1"/>
</dbReference>
<dbReference type="InterPro" id="IPR057308">
    <property type="entry name" value="CHCR_PEP5_VPS11"/>
</dbReference>
<evidence type="ECO:0000259" key="15">
    <source>
        <dbReference type="Pfam" id="PF23341"/>
    </source>
</evidence>
<dbReference type="InterPro" id="IPR057307">
    <property type="entry name" value="PEP5_VPS11_N"/>
</dbReference>
<keyword evidence="4" id="KW-0863">Zinc-finger</keyword>
<dbReference type="CDD" id="cd16688">
    <property type="entry name" value="RING-H2_Vps11"/>
    <property type="match status" value="1"/>
</dbReference>
<dbReference type="Gene3D" id="2.130.10.10">
    <property type="entry name" value="YVTN repeat-like/Quinoprotein amine dehydrogenase"/>
    <property type="match status" value="1"/>
</dbReference>
<dbReference type="GO" id="GO:0008270">
    <property type="term" value="F:zinc ion binding"/>
    <property type="evidence" value="ECO:0007669"/>
    <property type="project" value="UniProtKB-KW"/>
</dbReference>
<evidence type="ECO:0000256" key="5">
    <source>
        <dbReference type="ARBA" id="ARBA00022833"/>
    </source>
</evidence>
<dbReference type="GO" id="GO:0007033">
    <property type="term" value="P:vacuole organization"/>
    <property type="evidence" value="ECO:0007669"/>
    <property type="project" value="TreeGrafter"/>
</dbReference>
<evidence type="ECO:0000256" key="2">
    <source>
        <dbReference type="ARBA" id="ARBA00022448"/>
    </source>
</evidence>
<dbReference type="PANTHER" id="PTHR23323:SF24">
    <property type="entry name" value="VACUOLAR PROTEIN SORTING-ASSOCIATED PROTEIN 11 HOMOLOG"/>
    <property type="match status" value="1"/>
</dbReference>
<comment type="caution">
    <text evidence="16">The sequence shown here is derived from an EMBL/GenBank/DDBJ whole genome shotgun (WGS) entry which is preliminary data.</text>
</comment>
<feature type="repeat" description="CHCR" evidence="10">
    <location>
        <begin position="417"/>
        <end position="566"/>
    </location>
</feature>
<dbReference type="VEuPathDB" id="FungiDB:TRICI_000371"/>
<dbReference type="GO" id="GO:0033263">
    <property type="term" value="C:CORVET complex"/>
    <property type="evidence" value="ECO:0007669"/>
    <property type="project" value="UniProtKB-UniRule"/>
</dbReference>
<feature type="domain" description="Vacuolar protein sorting protein 11 C-terminal" evidence="13">
    <location>
        <begin position="971"/>
        <end position="1013"/>
    </location>
</feature>
<keyword evidence="6 9" id="KW-0653">Protein transport</keyword>
<dbReference type="GO" id="GO:0030674">
    <property type="term" value="F:protein-macromolecule adaptor activity"/>
    <property type="evidence" value="ECO:0007669"/>
    <property type="project" value="TreeGrafter"/>
</dbReference>
<keyword evidence="3" id="KW-0479">Metal-binding</keyword>
<dbReference type="AlphaFoldDB" id="A0A642VDP5"/>
<dbReference type="SUPFAM" id="SSF48371">
    <property type="entry name" value="ARM repeat"/>
    <property type="match status" value="1"/>
</dbReference>
<keyword evidence="2 9" id="KW-0813">Transport</keyword>
<proteinExistence type="inferred from homology"/>
<dbReference type="InterPro" id="IPR000547">
    <property type="entry name" value="Clathrin_H-chain/VPS_repeat"/>
</dbReference>
<feature type="domain" description="RING-type" evidence="14">
    <location>
        <begin position="910"/>
        <end position="935"/>
    </location>
</feature>
<comment type="catalytic activity">
    <reaction evidence="9">
        <text>S-ubiquitinyl-[E2 ubiquitin-conjugating enzyme]-L-cysteine + [acceptor protein]-L-lysine = [E2 ubiquitin-conjugating enzyme]-L-cysteine + N(6)-ubiquitinyl-[acceptor protein]-L-lysine.</text>
        <dbReference type="EC" id="2.3.2.27"/>
    </reaction>
</comment>
<feature type="region of interest" description="Disordered" evidence="12">
    <location>
        <begin position="634"/>
        <end position="665"/>
    </location>
</feature>
<dbReference type="GO" id="GO:0000329">
    <property type="term" value="C:fungal-type vacuole membrane"/>
    <property type="evidence" value="ECO:0007669"/>
    <property type="project" value="UniProtKB-UniRule"/>
</dbReference>
<evidence type="ECO:0000259" key="14">
    <source>
        <dbReference type="Pfam" id="PF17122"/>
    </source>
</evidence>
<evidence type="ECO:0000259" key="13">
    <source>
        <dbReference type="Pfam" id="PF12451"/>
    </source>
</evidence>
<evidence type="ECO:0000256" key="1">
    <source>
        <dbReference type="ARBA" id="ARBA00007070"/>
    </source>
</evidence>
<dbReference type="InterPro" id="IPR001841">
    <property type="entry name" value="Znf_RING"/>
</dbReference>
<comment type="similarity">
    <text evidence="1 9">Belongs to the VPS11 family.</text>
</comment>
<dbReference type="GO" id="GO:0048284">
    <property type="term" value="P:organelle fusion"/>
    <property type="evidence" value="ECO:0007669"/>
    <property type="project" value="TreeGrafter"/>
</dbReference>
<keyword evidence="17" id="KW-1185">Reference proteome</keyword>
<dbReference type="PROSITE" id="PS50236">
    <property type="entry name" value="CHCR"/>
    <property type="match status" value="1"/>
</dbReference>
<comment type="subcellular location">
    <subcellularLocation>
        <location evidence="8">Endomembrane system</location>
        <topology evidence="8">Peripheral membrane protein</topology>
        <orientation evidence="8">Cytoplasmic side</orientation>
    </subcellularLocation>
    <subcellularLocation>
        <location evidence="9">Vacuole membrane</location>
        <topology evidence="9">Peripheral membrane protein</topology>
        <orientation evidence="9">Cytoplasmic side</orientation>
    </subcellularLocation>
</comment>
<dbReference type="GO" id="GO:0061630">
    <property type="term" value="F:ubiquitin protein ligase activity"/>
    <property type="evidence" value="ECO:0007669"/>
    <property type="project" value="UniProtKB-EC"/>
</dbReference>
<evidence type="ECO:0000256" key="8">
    <source>
        <dbReference type="ARBA" id="ARBA00029433"/>
    </source>
</evidence>
<evidence type="ECO:0000256" key="10">
    <source>
        <dbReference type="PROSITE-ProRule" id="PRU01006"/>
    </source>
</evidence>
<evidence type="ECO:0000256" key="7">
    <source>
        <dbReference type="ARBA" id="ARBA00023136"/>
    </source>
</evidence>
<dbReference type="EC" id="2.3.2.27" evidence="9"/>
<dbReference type="GO" id="GO:0007032">
    <property type="term" value="P:endosome organization"/>
    <property type="evidence" value="ECO:0007669"/>
    <property type="project" value="TreeGrafter"/>
</dbReference>
<dbReference type="OrthoDB" id="26184at2759"/>
<dbReference type="GO" id="GO:0030897">
    <property type="term" value="C:HOPS complex"/>
    <property type="evidence" value="ECO:0007669"/>
    <property type="project" value="UniProtKB-UniRule"/>
</dbReference>
<evidence type="ECO:0000256" key="9">
    <source>
        <dbReference type="PIRNR" id="PIRNR007860"/>
    </source>
</evidence>
<dbReference type="GO" id="GO:0006886">
    <property type="term" value="P:intracellular protein transport"/>
    <property type="evidence" value="ECO:0007669"/>
    <property type="project" value="UniProtKB-UniRule"/>
</dbReference>
<keyword evidence="7 9" id="KW-0472">Membrane</keyword>
<dbReference type="InterPro" id="IPR013083">
    <property type="entry name" value="Znf_RING/FYVE/PHD"/>
</dbReference>
<dbReference type="EMBL" id="SWFS01000032">
    <property type="protein sequence ID" value="KAA8917505.1"/>
    <property type="molecule type" value="Genomic_DNA"/>
</dbReference>
<dbReference type="Proteomes" id="UP000761534">
    <property type="component" value="Unassembled WGS sequence"/>
</dbReference>
<dbReference type="InterPro" id="IPR015943">
    <property type="entry name" value="WD40/YVTN_repeat-like_dom_sf"/>
</dbReference>
<keyword evidence="9" id="KW-0926">Vacuole</keyword>
<organism evidence="16 17">
    <name type="scientific">Trichomonascus ciferrii</name>
    <dbReference type="NCBI Taxonomy" id="44093"/>
    <lineage>
        <taxon>Eukaryota</taxon>
        <taxon>Fungi</taxon>
        <taxon>Dikarya</taxon>
        <taxon>Ascomycota</taxon>
        <taxon>Saccharomycotina</taxon>
        <taxon>Dipodascomycetes</taxon>
        <taxon>Dipodascales</taxon>
        <taxon>Trichomonascaceae</taxon>
        <taxon>Trichomonascus</taxon>
        <taxon>Trichomonascus ciferrii complex</taxon>
    </lineage>
</organism>
<dbReference type="Pfam" id="PF23341">
    <property type="entry name" value="PEP5_VPS11_N"/>
    <property type="match status" value="1"/>
</dbReference>
<name>A0A642VDP5_9ASCO</name>
<keyword evidence="5" id="KW-0862">Zinc</keyword>
<dbReference type="InterPro" id="IPR024763">
    <property type="entry name" value="VPS11_C"/>
</dbReference>
<feature type="compositionally biased region" description="Basic and acidic residues" evidence="12">
    <location>
        <begin position="634"/>
        <end position="650"/>
    </location>
</feature>
<keyword evidence="11" id="KW-0175">Coiled coil</keyword>
<dbReference type="InterPro" id="IPR016528">
    <property type="entry name" value="VPS11"/>
</dbReference>
<evidence type="ECO:0000256" key="4">
    <source>
        <dbReference type="ARBA" id="ARBA00022771"/>
    </source>
</evidence>
<dbReference type="Pfam" id="PF23356">
    <property type="entry name" value="TPR_PEP5_VPS11"/>
    <property type="match status" value="2"/>
</dbReference>